<protein>
    <submittedName>
        <fullName evidence="1">Uncharacterized protein</fullName>
    </submittedName>
</protein>
<reference evidence="1" key="1">
    <citation type="journal article" date="2021" name="Proc. Natl. Acad. Sci. U.S.A.">
        <title>A Catalog of Tens of Thousands of Viruses from Human Metagenomes Reveals Hidden Associations with Chronic Diseases.</title>
        <authorList>
            <person name="Tisza M.J."/>
            <person name="Buck C.B."/>
        </authorList>
    </citation>
    <scope>NUCLEOTIDE SEQUENCE</scope>
    <source>
        <strain evidence="1">Ctz6O13</strain>
    </source>
</reference>
<proteinExistence type="predicted"/>
<organism evidence="1">
    <name type="scientific">Podoviridae sp. ctz6O13</name>
    <dbReference type="NCBI Taxonomy" id="2827757"/>
    <lineage>
        <taxon>Viruses</taxon>
        <taxon>Duplodnaviria</taxon>
        <taxon>Heunggongvirae</taxon>
        <taxon>Uroviricota</taxon>
        <taxon>Caudoviricetes</taxon>
    </lineage>
</organism>
<accession>A0A8S5TKL2</accession>
<dbReference type="EMBL" id="BK032843">
    <property type="protein sequence ID" value="DAF63713.1"/>
    <property type="molecule type" value="Genomic_DNA"/>
</dbReference>
<sequence>MAIEKTFLHFKTKSAFEKKRDAGEIGVQSIVFVKEGGLIWTHGRYYSLTDNTLTFQTGTNMDVMKGDNIDIKAGPGGVGVIISAKDTTYTLRINHGFLRLYNQDNMVVSSVELPTDVPEATSTKVGGVKIDTTPGEETVTVDNKDMQLVPSGGTAGQVLTHDGTKAVWQTPTGTTPPPPQPPATPNWYGVKWTDGQKDPHLERTGDLQKHKTLPIQNGMYGCVYNAVDKTEKYKLNPTDWGRRINPTTVGNVTFLSTGKAGEYRLTPMDTADIREGQRIYHIQTGHGTYYGTVSTVTGNVVTVTGWTGPTITNGTKLTVELGSVLTGQDGEVMVYVPGFYIYSTNEGNEHEVKISDRKEGSNWHYQNPFYVSAYKVMEKKANSPSYTGYLNRIAPGSLVSAIDPAGNFKGGSGEALPPKTLNAAFYSLNGKCRTNLTRVEARTAAQLGQKELLSYKHYKNLYWLYVIEYANFFTQEAFSAVPNPSGYHHGGLGKGISGFTQSAAFNNSNPVCYNGYTNDIGNLSGVKKIELVPDGAFTGANLYANRWRGIENPFGDTFTNVDGVVMQRYSGATKYKVYMIEEAGNYRDDVGVLNENGEFPANFTSSFVKEWALIEKAVLVPQEVVSAPASEYRCAKIEVAVHNDLVRTACFGGAAGTIDGAGMGSISYAYTPSQKANNIGYRTVVDLS</sequence>
<name>A0A8S5TKL2_9CAUD</name>
<evidence type="ECO:0000313" key="1">
    <source>
        <dbReference type="EMBL" id="DAF63713.1"/>
    </source>
</evidence>